<comment type="catalytic activity">
    <reaction evidence="7 8">
        <text>a 6-O-methyl-2'-deoxyguanosine in DNA + L-cysteinyl-[protein] = S-methyl-L-cysteinyl-[protein] + a 2'-deoxyguanosine in DNA</text>
        <dbReference type="Rhea" id="RHEA:24000"/>
        <dbReference type="Rhea" id="RHEA-COMP:10131"/>
        <dbReference type="Rhea" id="RHEA-COMP:10132"/>
        <dbReference type="Rhea" id="RHEA-COMP:11367"/>
        <dbReference type="Rhea" id="RHEA-COMP:11368"/>
        <dbReference type="ChEBI" id="CHEBI:29950"/>
        <dbReference type="ChEBI" id="CHEBI:82612"/>
        <dbReference type="ChEBI" id="CHEBI:85445"/>
        <dbReference type="ChEBI" id="CHEBI:85448"/>
        <dbReference type="EC" id="2.1.1.63"/>
    </reaction>
</comment>
<dbReference type="EMBL" id="JPIN01000004">
    <property type="protein sequence ID" value="KFZ29241.1"/>
    <property type="molecule type" value="Genomic_DNA"/>
</dbReference>
<dbReference type="Gene3D" id="3.30.160.70">
    <property type="entry name" value="Methylated DNA-protein cysteine methyltransferase domain"/>
    <property type="match status" value="1"/>
</dbReference>
<evidence type="ECO:0000256" key="2">
    <source>
        <dbReference type="ARBA" id="ARBA00022490"/>
    </source>
</evidence>
<sequence length="161" mass="17632">MHTVYQASMATPLGPLCITCNSQAITIIEFTDELTARNDDVPLLTQAKRELQDYFSGSRTVFEFPVQPQGTEFQQRVWQALRGIKHGQLASYGEIAKRIGSPKGMRAVGMANRNNPVAIVIPCHRVIGANGTLTGYAGGLDKKAWLLELEGSANRLRQSTS</sequence>
<dbReference type="PROSITE" id="PS00374">
    <property type="entry name" value="MGMT"/>
    <property type="match status" value="1"/>
</dbReference>
<evidence type="ECO:0000256" key="5">
    <source>
        <dbReference type="ARBA" id="ARBA00022763"/>
    </source>
</evidence>
<dbReference type="PANTHER" id="PTHR10815:SF5">
    <property type="entry name" value="METHYLATED-DNA--PROTEIN-CYSTEINE METHYLTRANSFERASE"/>
    <property type="match status" value="1"/>
</dbReference>
<dbReference type="OrthoDB" id="9811249at2"/>
<dbReference type="InterPro" id="IPR036631">
    <property type="entry name" value="MGMT_N_sf"/>
</dbReference>
<dbReference type="InterPro" id="IPR001497">
    <property type="entry name" value="MethylDNA_cys_MeTrfase_AS"/>
</dbReference>
<keyword evidence="12" id="KW-1185">Reference proteome</keyword>
<organism evidence="11 12">
    <name type="scientific">Pseudidiomarina atlantica</name>
    <dbReference type="NCBI Taxonomy" id="1517416"/>
    <lineage>
        <taxon>Bacteria</taxon>
        <taxon>Pseudomonadati</taxon>
        <taxon>Pseudomonadota</taxon>
        <taxon>Gammaproteobacteria</taxon>
        <taxon>Alteromonadales</taxon>
        <taxon>Idiomarinaceae</taxon>
        <taxon>Pseudidiomarina</taxon>
    </lineage>
</organism>
<dbReference type="EC" id="2.1.1.63" evidence="8"/>
<evidence type="ECO:0000256" key="8">
    <source>
        <dbReference type="HAMAP-Rule" id="MF_00772"/>
    </source>
</evidence>
<dbReference type="GO" id="GO:0003908">
    <property type="term" value="F:methylated-DNA-[protein]-cysteine S-methyltransferase activity"/>
    <property type="evidence" value="ECO:0007669"/>
    <property type="project" value="UniProtKB-UniRule"/>
</dbReference>
<evidence type="ECO:0000313" key="12">
    <source>
        <dbReference type="Proteomes" id="UP000053718"/>
    </source>
</evidence>
<comment type="similarity">
    <text evidence="8">Belongs to the MGMT family.</text>
</comment>
<evidence type="ECO:0000256" key="4">
    <source>
        <dbReference type="ARBA" id="ARBA00022679"/>
    </source>
</evidence>
<feature type="active site" description="Nucleophile; methyl group acceptor" evidence="8">
    <location>
        <position position="123"/>
    </location>
</feature>
<dbReference type="FunFam" id="1.10.10.10:FF:000337">
    <property type="entry name" value="Methylated-DNA--protein-cysteine methyltransferase"/>
    <property type="match status" value="1"/>
</dbReference>
<gene>
    <name evidence="11" type="ORF">IDAT_04245</name>
</gene>
<protein>
    <recommendedName>
        <fullName evidence="8">Methylated-DNA--protein-cysteine methyltransferase</fullName>
        <ecNumber evidence="8">2.1.1.63</ecNumber>
    </recommendedName>
    <alternativeName>
        <fullName evidence="8">6-O-methylguanine-DNA methyltransferase</fullName>
        <shortName evidence="8">MGMT</shortName>
    </alternativeName>
    <alternativeName>
        <fullName evidence="8">O-6-methylguanine-DNA-alkyltransferase</fullName>
    </alternativeName>
</protein>
<evidence type="ECO:0000256" key="1">
    <source>
        <dbReference type="ARBA" id="ARBA00001286"/>
    </source>
</evidence>
<dbReference type="GO" id="GO:0005737">
    <property type="term" value="C:cytoplasm"/>
    <property type="evidence" value="ECO:0007669"/>
    <property type="project" value="UniProtKB-SubCell"/>
</dbReference>
<comment type="miscellaneous">
    <text evidence="8">This enzyme catalyzes only one turnover and therefore is not strictly catalytic. According to one definition, an enzyme is a biocatalyst that acts repeatedly and over many reaction cycles.</text>
</comment>
<dbReference type="InterPro" id="IPR036217">
    <property type="entry name" value="MethylDNA_cys_MeTrfase_DNAb"/>
</dbReference>
<keyword evidence="5 8" id="KW-0227">DNA damage</keyword>
<comment type="caution">
    <text evidence="11">The sequence shown here is derived from an EMBL/GenBank/DDBJ whole genome shotgun (WGS) entry which is preliminary data.</text>
</comment>
<dbReference type="RefSeq" id="WP_034730953.1">
    <property type="nucleotide sequence ID" value="NZ_JPIN01000004.1"/>
</dbReference>
<keyword evidence="2 8" id="KW-0963">Cytoplasm</keyword>
<proteinExistence type="inferred from homology"/>
<dbReference type="SUPFAM" id="SSF46767">
    <property type="entry name" value="Methylated DNA-protein cysteine methyltransferase, C-terminal domain"/>
    <property type="match status" value="1"/>
</dbReference>
<dbReference type="Proteomes" id="UP000053718">
    <property type="component" value="Unassembled WGS sequence"/>
</dbReference>
<evidence type="ECO:0000259" key="10">
    <source>
        <dbReference type="Pfam" id="PF02870"/>
    </source>
</evidence>
<comment type="function">
    <text evidence="8">Involved in the cellular defense against the biological effects of O6-methylguanine (O6-MeG) and O4-methylthymine (O4-MeT) in DNA. Repairs the methylated nucleobase in DNA by stoichiometrically transferring the methyl group to a cysteine residue in the enzyme. This is a suicide reaction: the enzyme is irreversibly inactivated.</text>
</comment>
<dbReference type="STRING" id="1517416.IDAT_04245"/>
<evidence type="ECO:0000259" key="9">
    <source>
        <dbReference type="Pfam" id="PF01035"/>
    </source>
</evidence>
<dbReference type="GO" id="GO:0032259">
    <property type="term" value="P:methylation"/>
    <property type="evidence" value="ECO:0007669"/>
    <property type="project" value="UniProtKB-KW"/>
</dbReference>
<dbReference type="GO" id="GO:0006307">
    <property type="term" value="P:DNA alkylation repair"/>
    <property type="evidence" value="ECO:0007669"/>
    <property type="project" value="UniProtKB-UniRule"/>
</dbReference>
<feature type="domain" description="Methylated-DNA-[protein]-cysteine S-methyltransferase DNA binding" evidence="9">
    <location>
        <begin position="72"/>
        <end position="151"/>
    </location>
</feature>
<name>A0A094J9I1_9GAMM</name>
<dbReference type="PANTHER" id="PTHR10815">
    <property type="entry name" value="METHYLATED-DNA--PROTEIN-CYSTEINE METHYLTRANSFERASE"/>
    <property type="match status" value="1"/>
</dbReference>
<dbReference type="Gene3D" id="1.10.10.10">
    <property type="entry name" value="Winged helix-like DNA-binding domain superfamily/Winged helix DNA-binding domain"/>
    <property type="match status" value="1"/>
</dbReference>
<keyword evidence="6 8" id="KW-0234">DNA repair</keyword>
<dbReference type="HAMAP" id="MF_00772">
    <property type="entry name" value="OGT"/>
    <property type="match status" value="1"/>
</dbReference>
<dbReference type="Pfam" id="PF01035">
    <property type="entry name" value="DNA_binding_1"/>
    <property type="match status" value="1"/>
</dbReference>
<evidence type="ECO:0000256" key="6">
    <source>
        <dbReference type="ARBA" id="ARBA00023204"/>
    </source>
</evidence>
<dbReference type="InterPro" id="IPR036388">
    <property type="entry name" value="WH-like_DNA-bd_sf"/>
</dbReference>
<dbReference type="InterPro" id="IPR023546">
    <property type="entry name" value="MGMT"/>
</dbReference>
<keyword evidence="3 8" id="KW-0489">Methyltransferase</keyword>
<dbReference type="eggNOG" id="COG0350">
    <property type="taxonomic scope" value="Bacteria"/>
</dbReference>
<dbReference type="InterPro" id="IPR008332">
    <property type="entry name" value="MethylG_MeTrfase_N"/>
</dbReference>
<keyword evidence="4 8" id="KW-0808">Transferase</keyword>
<reference evidence="11 12" key="1">
    <citation type="submission" date="2014-06" db="EMBL/GenBank/DDBJ databases">
        <title>Draft genome sequence of Idiomarina sp. MCCC 1A10513.</title>
        <authorList>
            <person name="Du J."/>
            <person name="Lai Q."/>
            <person name="Shao Z."/>
        </authorList>
    </citation>
    <scope>NUCLEOTIDE SEQUENCE [LARGE SCALE GENOMIC DNA]</scope>
    <source>
        <strain evidence="11 12">MCCC 1A10513</strain>
    </source>
</reference>
<accession>A0A094J9I1</accession>
<dbReference type="NCBIfam" id="TIGR00589">
    <property type="entry name" value="ogt"/>
    <property type="match status" value="1"/>
</dbReference>
<dbReference type="CDD" id="cd06445">
    <property type="entry name" value="ATase"/>
    <property type="match status" value="1"/>
</dbReference>
<dbReference type="Pfam" id="PF02870">
    <property type="entry name" value="Methyltransf_1N"/>
    <property type="match status" value="1"/>
</dbReference>
<dbReference type="InterPro" id="IPR014048">
    <property type="entry name" value="MethylDNA_cys_MeTrfase_DNA-bd"/>
</dbReference>
<comment type="catalytic activity">
    <reaction evidence="1 8">
        <text>a 4-O-methyl-thymidine in DNA + L-cysteinyl-[protein] = a thymidine in DNA + S-methyl-L-cysteinyl-[protein]</text>
        <dbReference type="Rhea" id="RHEA:53428"/>
        <dbReference type="Rhea" id="RHEA-COMP:10131"/>
        <dbReference type="Rhea" id="RHEA-COMP:10132"/>
        <dbReference type="Rhea" id="RHEA-COMP:13555"/>
        <dbReference type="Rhea" id="RHEA-COMP:13556"/>
        <dbReference type="ChEBI" id="CHEBI:29950"/>
        <dbReference type="ChEBI" id="CHEBI:82612"/>
        <dbReference type="ChEBI" id="CHEBI:137386"/>
        <dbReference type="ChEBI" id="CHEBI:137387"/>
        <dbReference type="EC" id="2.1.1.63"/>
    </reaction>
</comment>
<evidence type="ECO:0000313" key="11">
    <source>
        <dbReference type="EMBL" id="KFZ29241.1"/>
    </source>
</evidence>
<dbReference type="SUPFAM" id="SSF53155">
    <property type="entry name" value="Methylated DNA-protein cysteine methyltransferase domain"/>
    <property type="match status" value="1"/>
</dbReference>
<evidence type="ECO:0000256" key="3">
    <source>
        <dbReference type="ARBA" id="ARBA00022603"/>
    </source>
</evidence>
<evidence type="ECO:0000256" key="7">
    <source>
        <dbReference type="ARBA" id="ARBA00049348"/>
    </source>
</evidence>
<comment type="subcellular location">
    <subcellularLocation>
        <location evidence="8">Cytoplasm</location>
    </subcellularLocation>
</comment>
<dbReference type="AlphaFoldDB" id="A0A094J9I1"/>
<feature type="domain" description="Methylguanine DNA methyltransferase ribonuclease-like" evidence="10">
    <location>
        <begin position="4"/>
        <end position="67"/>
    </location>
</feature>